<reference evidence="6 7" key="1">
    <citation type="journal article" date="2019" name="Int. J. Syst. Evol. Microbiol.">
        <title>The Global Catalogue of Microorganisms (GCM) 10K type strain sequencing project: providing services to taxonomists for standard genome sequencing and annotation.</title>
        <authorList>
            <consortium name="The Broad Institute Genomics Platform"/>
            <consortium name="The Broad Institute Genome Sequencing Center for Infectious Disease"/>
            <person name="Wu L."/>
            <person name="Ma J."/>
        </authorList>
    </citation>
    <scope>NUCLEOTIDE SEQUENCE [LARGE SCALE GENOMIC DNA]</scope>
    <source>
        <strain evidence="6 7">JCM 15395</strain>
    </source>
</reference>
<keyword evidence="3" id="KW-0804">Transcription</keyword>
<dbReference type="Pfam" id="PF01418">
    <property type="entry name" value="HTH_6"/>
    <property type="match status" value="1"/>
</dbReference>
<evidence type="ECO:0000259" key="5">
    <source>
        <dbReference type="PROSITE" id="PS51464"/>
    </source>
</evidence>
<evidence type="ECO:0000313" key="6">
    <source>
        <dbReference type="EMBL" id="GAA0590048.1"/>
    </source>
</evidence>
<evidence type="ECO:0000256" key="2">
    <source>
        <dbReference type="ARBA" id="ARBA00023125"/>
    </source>
</evidence>
<evidence type="ECO:0000256" key="1">
    <source>
        <dbReference type="ARBA" id="ARBA00023015"/>
    </source>
</evidence>
<feature type="domain" description="SIS" evidence="5">
    <location>
        <begin position="115"/>
        <end position="256"/>
    </location>
</feature>
<name>A0ABN1FG44_9BACI</name>
<dbReference type="EMBL" id="BAAADS010000001">
    <property type="protein sequence ID" value="GAA0590048.1"/>
    <property type="molecule type" value="Genomic_DNA"/>
</dbReference>
<evidence type="ECO:0000259" key="4">
    <source>
        <dbReference type="PROSITE" id="PS51071"/>
    </source>
</evidence>
<protein>
    <submittedName>
        <fullName evidence="6">MurR/RpiR family transcriptional regulator</fullName>
    </submittedName>
</protein>
<dbReference type="PANTHER" id="PTHR30514:SF10">
    <property type="entry name" value="MURR_RPIR FAMILY TRANSCRIPTIONAL REGULATOR"/>
    <property type="match status" value="1"/>
</dbReference>
<keyword evidence="7" id="KW-1185">Reference proteome</keyword>
<dbReference type="Gene3D" id="3.40.50.10490">
    <property type="entry name" value="Glucose-6-phosphate isomerase like protein, domain 1"/>
    <property type="match status" value="1"/>
</dbReference>
<dbReference type="Gene3D" id="1.10.10.10">
    <property type="entry name" value="Winged helix-like DNA-binding domain superfamily/Winged helix DNA-binding domain"/>
    <property type="match status" value="1"/>
</dbReference>
<dbReference type="InterPro" id="IPR046348">
    <property type="entry name" value="SIS_dom_sf"/>
</dbReference>
<dbReference type="Proteomes" id="UP001500866">
    <property type="component" value="Unassembled WGS sequence"/>
</dbReference>
<dbReference type="SUPFAM" id="SSF46689">
    <property type="entry name" value="Homeodomain-like"/>
    <property type="match status" value="1"/>
</dbReference>
<dbReference type="PROSITE" id="PS51464">
    <property type="entry name" value="SIS"/>
    <property type="match status" value="1"/>
</dbReference>
<evidence type="ECO:0000256" key="3">
    <source>
        <dbReference type="ARBA" id="ARBA00023163"/>
    </source>
</evidence>
<feature type="domain" description="HTH rpiR-type" evidence="4">
    <location>
        <begin position="1"/>
        <end position="71"/>
    </location>
</feature>
<dbReference type="InterPro" id="IPR000281">
    <property type="entry name" value="HTH_RpiR"/>
</dbReference>
<keyword evidence="1" id="KW-0805">Transcription regulation</keyword>
<proteinExistence type="predicted"/>
<dbReference type="Pfam" id="PF01380">
    <property type="entry name" value="SIS"/>
    <property type="match status" value="1"/>
</dbReference>
<evidence type="ECO:0000313" key="7">
    <source>
        <dbReference type="Proteomes" id="UP001500866"/>
    </source>
</evidence>
<dbReference type="RefSeq" id="WP_343809554.1">
    <property type="nucleotide sequence ID" value="NZ_BAAADS010000001.1"/>
</dbReference>
<dbReference type="InterPro" id="IPR001347">
    <property type="entry name" value="SIS_dom"/>
</dbReference>
<dbReference type="CDD" id="cd05013">
    <property type="entry name" value="SIS_RpiR"/>
    <property type="match status" value="1"/>
</dbReference>
<comment type="caution">
    <text evidence="6">The sequence shown here is derived from an EMBL/GenBank/DDBJ whole genome shotgun (WGS) entry which is preliminary data.</text>
</comment>
<dbReference type="InterPro" id="IPR036388">
    <property type="entry name" value="WH-like_DNA-bd_sf"/>
</dbReference>
<sequence length="283" mass="31158">MNEMVDSLPPSERRIAEYILQNPDEAILLTAIALGEKSNTSSAAVIRLCKSIGFSGFQELKLRVTGDLQEKAAVDYRDIKPKEPHKDISEKITAHTIQTIKETMNIMDTSQLNSAVNMLINADSILFVGFGASNIAAMDAEQKFIRIDKKVQSFSDVHMAATAIANKGPNDVIVGISFSGNTQEVAKLMELAKQNNSKTISITKYGKSLVTSHADTMLYTSSANEATIRSGATSSRIAQLHIIDILFMCVASEEYDDTIKRLDATREAITFIRDDKYQTKKGR</sequence>
<dbReference type="PANTHER" id="PTHR30514">
    <property type="entry name" value="GLUCOKINASE"/>
    <property type="match status" value="1"/>
</dbReference>
<keyword evidence="2" id="KW-0238">DNA-binding</keyword>
<dbReference type="PROSITE" id="PS51071">
    <property type="entry name" value="HTH_RPIR"/>
    <property type="match status" value="1"/>
</dbReference>
<dbReference type="SUPFAM" id="SSF53697">
    <property type="entry name" value="SIS domain"/>
    <property type="match status" value="1"/>
</dbReference>
<dbReference type="InterPro" id="IPR035472">
    <property type="entry name" value="RpiR-like_SIS"/>
</dbReference>
<dbReference type="InterPro" id="IPR009057">
    <property type="entry name" value="Homeodomain-like_sf"/>
</dbReference>
<accession>A0ABN1FG44</accession>
<organism evidence="6 7">
    <name type="scientific">Virgibacillus siamensis</name>
    <dbReference type="NCBI Taxonomy" id="480071"/>
    <lineage>
        <taxon>Bacteria</taxon>
        <taxon>Bacillati</taxon>
        <taxon>Bacillota</taxon>
        <taxon>Bacilli</taxon>
        <taxon>Bacillales</taxon>
        <taxon>Bacillaceae</taxon>
        <taxon>Virgibacillus</taxon>
    </lineage>
</organism>
<dbReference type="InterPro" id="IPR047640">
    <property type="entry name" value="RpiR-like"/>
</dbReference>
<gene>
    <name evidence="6" type="ORF">GCM10009001_02500</name>
</gene>